<dbReference type="SUPFAM" id="SSF161219">
    <property type="entry name" value="CHY zinc finger-like"/>
    <property type="match status" value="1"/>
</dbReference>
<keyword evidence="3" id="KW-0862">Zinc</keyword>
<dbReference type="PROSITE" id="PS51270">
    <property type="entry name" value="ZF_CTCHY"/>
    <property type="match status" value="1"/>
</dbReference>
<dbReference type="RefSeq" id="XP_004034944.1">
    <property type="nucleotide sequence ID" value="XM_004034896.1"/>
</dbReference>
<dbReference type="PROSITE" id="PS51266">
    <property type="entry name" value="ZF_CHY"/>
    <property type="match status" value="1"/>
</dbReference>
<gene>
    <name evidence="7" type="ORF">IMG5_109070</name>
</gene>
<evidence type="ECO:0000256" key="3">
    <source>
        <dbReference type="ARBA" id="ARBA00022833"/>
    </source>
</evidence>
<dbReference type="eggNOG" id="KOG1940">
    <property type="taxonomic scope" value="Eukaryota"/>
</dbReference>
<dbReference type="EMBL" id="GL983859">
    <property type="protein sequence ID" value="EGR31458.1"/>
    <property type="molecule type" value="Genomic_DNA"/>
</dbReference>
<dbReference type="GO" id="GO:0003887">
    <property type="term" value="F:DNA-directed DNA polymerase activity"/>
    <property type="evidence" value="ECO:0007669"/>
    <property type="project" value="UniProtKB-EC"/>
</dbReference>
<reference evidence="7 8" key="1">
    <citation type="submission" date="2011-07" db="EMBL/GenBank/DDBJ databases">
        <authorList>
            <person name="Coyne R."/>
            <person name="Brami D."/>
            <person name="Johnson J."/>
            <person name="Hostetler J."/>
            <person name="Hannick L."/>
            <person name="Clark T."/>
            <person name="Cassidy-Hanley D."/>
            <person name="Inman J."/>
        </authorList>
    </citation>
    <scope>NUCLEOTIDE SEQUENCE [LARGE SCALE GENOMIC DNA]</scope>
    <source>
        <strain evidence="7 8">G5</strain>
    </source>
</reference>
<dbReference type="Pfam" id="PF05495">
    <property type="entry name" value="zf-CHY"/>
    <property type="match status" value="1"/>
</dbReference>
<dbReference type="STRING" id="857967.G0QTK7"/>
<feature type="domain" description="CHY-type" evidence="5">
    <location>
        <begin position="4"/>
        <end position="80"/>
    </location>
</feature>
<keyword evidence="2 4" id="KW-0863">Zinc-finger</keyword>
<proteinExistence type="predicted"/>
<dbReference type="EC" id="2.7.7.7" evidence="7"/>
<dbReference type="InterPro" id="IPR037274">
    <property type="entry name" value="Znf_CHY_sf"/>
</dbReference>
<protein>
    <submittedName>
        <fullName evidence="7">Ring finger and chy zinc finger domain protein 1</fullName>
        <ecNumber evidence="7">2.7.7.7</ecNumber>
    </submittedName>
</protein>
<dbReference type="OMA" id="VWRRMDE"/>
<dbReference type="GO" id="GO:0061630">
    <property type="term" value="F:ubiquitin protein ligase activity"/>
    <property type="evidence" value="ECO:0007669"/>
    <property type="project" value="TreeGrafter"/>
</dbReference>
<name>G0QTK7_ICHMU</name>
<evidence type="ECO:0000259" key="6">
    <source>
        <dbReference type="PROSITE" id="PS51270"/>
    </source>
</evidence>
<dbReference type="InParanoid" id="G0QTK7"/>
<keyword evidence="1" id="KW-0479">Metal-binding</keyword>
<organism evidence="7 8">
    <name type="scientific">Ichthyophthirius multifiliis</name>
    <name type="common">White spot disease agent</name>
    <name type="synonym">Ich</name>
    <dbReference type="NCBI Taxonomy" id="5932"/>
    <lineage>
        <taxon>Eukaryota</taxon>
        <taxon>Sar</taxon>
        <taxon>Alveolata</taxon>
        <taxon>Ciliophora</taxon>
        <taxon>Intramacronucleata</taxon>
        <taxon>Oligohymenophorea</taxon>
        <taxon>Hymenostomatida</taxon>
        <taxon>Ophryoglenina</taxon>
        <taxon>Ichthyophthirius</taxon>
    </lineage>
</organism>
<dbReference type="GO" id="GO:0006511">
    <property type="term" value="P:ubiquitin-dependent protein catabolic process"/>
    <property type="evidence" value="ECO:0007669"/>
    <property type="project" value="TreeGrafter"/>
</dbReference>
<dbReference type="GO" id="GO:0005634">
    <property type="term" value="C:nucleus"/>
    <property type="evidence" value="ECO:0007669"/>
    <property type="project" value="TreeGrafter"/>
</dbReference>
<dbReference type="InterPro" id="IPR008913">
    <property type="entry name" value="Znf_CHY"/>
</dbReference>
<dbReference type="PANTHER" id="PTHR21319:SF0">
    <property type="entry name" value="AND RING FINGER DOMAIN PROTEIN, PUTATIVE (AFU_ORTHOLOGUE AFUA_1G08900)-RELATED"/>
    <property type="match status" value="1"/>
</dbReference>
<dbReference type="PANTHER" id="PTHR21319">
    <property type="entry name" value="RING FINGER AND CHY ZINC FINGER DOMAIN-CONTAINING PROTEIN 1"/>
    <property type="match status" value="1"/>
</dbReference>
<dbReference type="GeneID" id="14907597"/>
<sequence>MDIEYNENRPCKHYLRGCSIQSPCCKLWYGCRLCHNELYNGPKGPGCLVEVMDRHNISLVRCNKCKFEQKPQQICENCQHVLGKYYCDNCKFFDSDPKKNIYHCEFCKMCRIGIKEDNFHCQKCNVCLPKAILDTHKCTQDGSDSTCPVQVICNIVYNNTPQLFIKDLRNSHMQYIYQKDTKLMLEILICLEKRNFDKYRYLNGFNAHEFRCINNKW</sequence>
<feature type="domain" description="CTCHY-type" evidence="6">
    <location>
        <begin position="82"/>
        <end position="146"/>
    </location>
</feature>
<evidence type="ECO:0000256" key="2">
    <source>
        <dbReference type="ARBA" id="ARBA00022771"/>
    </source>
</evidence>
<dbReference type="InterPro" id="IPR017921">
    <property type="entry name" value="Znf_CTCHY"/>
</dbReference>
<accession>G0QTK7</accession>
<dbReference type="SUPFAM" id="SSF161245">
    <property type="entry name" value="Zinc hairpin stack"/>
    <property type="match status" value="1"/>
</dbReference>
<evidence type="ECO:0000256" key="1">
    <source>
        <dbReference type="ARBA" id="ARBA00022723"/>
    </source>
</evidence>
<evidence type="ECO:0000259" key="5">
    <source>
        <dbReference type="PROSITE" id="PS51266"/>
    </source>
</evidence>
<dbReference type="OrthoDB" id="411372at2759"/>
<dbReference type="Proteomes" id="UP000008983">
    <property type="component" value="Unassembled WGS sequence"/>
</dbReference>
<keyword evidence="8" id="KW-1185">Reference proteome</keyword>
<keyword evidence="7" id="KW-0808">Transferase</keyword>
<evidence type="ECO:0000313" key="8">
    <source>
        <dbReference type="Proteomes" id="UP000008983"/>
    </source>
</evidence>
<dbReference type="AlphaFoldDB" id="G0QTK7"/>
<dbReference type="GO" id="GO:0016567">
    <property type="term" value="P:protein ubiquitination"/>
    <property type="evidence" value="ECO:0007669"/>
    <property type="project" value="TreeGrafter"/>
</dbReference>
<evidence type="ECO:0000256" key="4">
    <source>
        <dbReference type="PROSITE-ProRule" id="PRU00601"/>
    </source>
</evidence>
<keyword evidence="7" id="KW-0548">Nucleotidyltransferase</keyword>
<dbReference type="InterPro" id="IPR037275">
    <property type="entry name" value="Znf_CTCHY_sf"/>
</dbReference>
<dbReference type="GO" id="GO:0008270">
    <property type="term" value="F:zinc ion binding"/>
    <property type="evidence" value="ECO:0007669"/>
    <property type="project" value="UniProtKB-KW"/>
</dbReference>
<evidence type="ECO:0000313" key="7">
    <source>
        <dbReference type="EMBL" id="EGR31458.1"/>
    </source>
</evidence>